<dbReference type="RefSeq" id="WP_189161543.1">
    <property type="nucleotide sequence ID" value="NZ_BMNT01000003.1"/>
</dbReference>
<feature type="domain" description="Methyltransferase type 11" evidence="1">
    <location>
        <begin position="40"/>
        <end position="129"/>
    </location>
</feature>
<dbReference type="Pfam" id="PF08241">
    <property type="entry name" value="Methyltransf_11"/>
    <property type="match status" value="1"/>
</dbReference>
<organism evidence="2 3">
    <name type="scientific">Sphaerisporangium melleum</name>
    <dbReference type="NCBI Taxonomy" id="321316"/>
    <lineage>
        <taxon>Bacteria</taxon>
        <taxon>Bacillati</taxon>
        <taxon>Actinomycetota</taxon>
        <taxon>Actinomycetes</taxon>
        <taxon>Streptosporangiales</taxon>
        <taxon>Streptosporangiaceae</taxon>
        <taxon>Sphaerisporangium</taxon>
    </lineage>
</organism>
<keyword evidence="2" id="KW-0489">Methyltransferase</keyword>
<dbReference type="Proteomes" id="UP000645217">
    <property type="component" value="Unassembled WGS sequence"/>
</dbReference>
<gene>
    <name evidence="2" type="ORF">GCM10007964_08060</name>
</gene>
<evidence type="ECO:0000313" key="2">
    <source>
        <dbReference type="EMBL" id="GGK67413.1"/>
    </source>
</evidence>
<proteinExistence type="predicted"/>
<reference evidence="2" key="1">
    <citation type="journal article" date="2014" name="Int. J. Syst. Evol. Microbiol.">
        <title>Complete genome sequence of Corynebacterium casei LMG S-19264T (=DSM 44701T), isolated from a smear-ripened cheese.</title>
        <authorList>
            <consortium name="US DOE Joint Genome Institute (JGI-PGF)"/>
            <person name="Walter F."/>
            <person name="Albersmeier A."/>
            <person name="Kalinowski J."/>
            <person name="Ruckert C."/>
        </authorList>
    </citation>
    <scope>NUCLEOTIDE SEQUENCE</scope>
    <source>
        <strain evidence="2">JCM 13064</strain>
    </source>
</reference>
<dbReference type="SUPFAM" id="SSF53335">
    <property type="entry name" value="S-adenosyl-L-methionine-dependent methyltransferases"/>
    <property type="match status" value="1"/>
</dbReference>
<dbReference type="GO" id="GO:0008757">
    <property type="term" value="F:S-adenosylmethionine-dependent methyltransferase activity"/>
    <property type="evidence" value="ECO:0007669"/>
    <property type="project" value="InterPro"/>
</dbReference>
<dbReference type="Gene3D" id="3.40.50.150">
    <property type="entry name" value="Vaccinia Virus protein VP39"/>
    <property type="match status" value="1"/>
</dbReference>
<dbReference type="InterPro" id="IPR029063">
    <property type="entry name" value="SAM-dependent_MTases_sf"/>
</dbReference>
<keyword evidence="2" id="KW-0808">Transferase</keyword>
<comment type="caution">
    <text evidence="2">The sequence shown here is derived from an EMBL/GenBank/DDBJ whole genome shotgun (WGS) entry which is preliminary data.</text>
</comment>
<accession>A0A917QT95</accession>
<keyword evidence="3" id="KW-1185">Reference proteome</keyword>
<reference evidence="2" key="2">
    <citation type="submission" date="2020-09" db="EMBL/GenBank/DDBJ databases">
        <authorList>
            <person name="Sun Q."/>
            <person name="Ohkuma M."/>
        </authorList>
    </citation>
    <scope>NUCLEOTIDE SEQUENCE</scope>
    <source>
        <strain evidence="2">JCM 13064</strain>
    </source>
</reference>
<dbReference type="InterPro" id="IPR013216">
    <property type="entry name" value="Methyltransf_11"/>
</dbReference>
<dbReference type="PANTHER" id="PTHR43464:SF83">
    <property type="entry name" value="MALONYL-[ACYL-CARRIER PROTEIN] O-METHYLTRANSFERASE"/>
    <property type="match status" value="1"/>
</dbReference>
<name>A0A917QT95_9ACTN</name>
<dbReference type="GO" id="GO:0032259">
    <property type="term" value="P:methylation"/>
    <property type="evidence" value="ECO:0007669"/>
    <property type="project" value="UniProtKB-KW"/>
</dbReference>
<dbReference type="CDD" id="cd02440">
    <property type="entry name" value="AdoMet_MTases"/>
    <property type="match status" value="1"/>
</dbReference>
<evidence type="ECO:0000259" key="1">
    <source>
        <dbReference type="Pfam" id="PF08241"/>
    </source>
</evidence>
<protein>
    <submittedName>
        <fullName evidence="2">Methyltransferase</fullName>
    </submittedName>
</protein>
<dbReference type="EMBL" id="BMNT01000003">
    <property type="protein sequence ID" value="GGK67413.1"/>
    <property type="molecule type" value="Genomic_DNA"/>
</dbReference>
<dbReference type="PANTHER" id="PTHR43464">
    <property type="entry name" value="METHYLTRANSFERASE"/>
    <property type="match status" value="1"/>
</dbReference>
<dbReference type="AlphaFoldDB" id="A0A917QT95"/>
<sequence length="231" mass="25958">MEDTLLRLTATVEDRHWWFQERRAIIDRHVRRLGRTGRALDVGGAGGGNARVLRRRGWDVKVADYSPEAVEIARERGLDAIHADARDLPFPDAGFDLIVAFDVLEHIKEDDQAARELARVLRPGGTALIAVPCDMRLWSEHDVISGHFRRYTKPELKALIAGSGLVVDRMWSWNVLLRPAAAWHRRKHQGNAVGEVPPVLNACLRTVIAMERYLPVGALPGVSIMLRAHRP</sequence>
<evidence type="ECO:0000313" key="3">
    <source>
        <dbReference type="Proteomes" id="UP000645217"/>
    </source>
</evidence>